<accession>A0AAQ3TLL3</accession>
<reference evidence="2 3" key="1">
    <citation type="submission" date="2024-02" db="EMBL/GenBank/DDBJ databases">
        <title>High-quality chromosome-scale genome assembly of Pensacola bahiagrass (Paspalum notatum Flugge var. saurae).</title>
        <authorList>
            <person name="Vega J.M."/>
            <person name="Podio M."/>
            <person name="Orjuela J."/>
            <person name="Siena L.A."/>
            <person name="Pessino S.C."/>
            <person name="Combes M.C."/>
            <person name="Mariac C."/>
            <person name="Albertini E."/>
            <person name="Pupilli F."/>
            <person name="Ortiz J.P.A."/>
            <person name="Leblanc O."/>
        </authorList>
    </citation>
    <scope>NUCLEOTIDE SEQUENCE [LARGE SCALE GENOMIC DNA]</scope>
    <source>
        <strain evidence="2">R1</strain>
        <tissue evidence="2">Leaf</tissue>
    </source>
</reference>
<protein>
    <submittedName>
        <fullName evidence="2">Uncharacterized protein</fullName>
    </submittedName>
</protein>
<dbReference type="AlphaFoldDB" id="A0AAQ3TLL3"/>
<proteinExistence type="predicted"/>
<feature type="region of interest" description="Disordered" evidence="1">
    <location>
        <begin position="32"/>
        <end position="61"/>
    </location>
</feature>
<dbReference type="EMBL" id="CP144749">
    <property type="protein sequence ID" value="WVZ74064.1"/>
    <property type="molecule type" value="Genomic_DNA"/>
</dbReference>
<evidence type="ECO:0000313" key="2">
    <source>
        <dbReference type="EMBL" id="WVZ74064.1"/>
    </source>
</evidence>
<evidence type="ECO:0000256" key="1">
    <source>
        <dbReference type="SAM" id="MobiDB-lite"/>
    </source>
</evidence>
<evidence type="ECO:0000313" key="3">
    <source>
        <dbReference type="Proteomes" id="UP001341281"/>
    </source>
</evidence>
<organism evidence="2 3">
    <name type="scientific">Paspalum notatum var. saurae</name>
    <dbReference type="NCBI Taxonomy" id="547442"/>
    <lineage>
        <taxon>Eukaryota</taxon>
        <taxon>Viridiplantae</taxon>
        <taxon>Streptophyta</taxon>
        <taxon>Embryophyta</taxon>
        <taxon>Tracheophyta</taxon>
        <taxon>Spermatophyta</taxon>
        <taxon>Magnoliopsida</taxon>
        <taxon>Liliopsida</taxon>
        <taxon>Poales</taxon>
        <taxon>Poaceae</taxon>
        <taxon>PACMAD clade</taxon>
        <taxon>Panicoideae</taxon>
        <taxon>Andropogonodae</taxon>
        <taxon>Paspaleae</taxon>
        <taxon>Paspalinae</taxon>
        <taxon>Paspalum</taxon>
    </lineage>
</organism>
<gene>
    <name evidence="2" type="ORF">U9M48_022291</name>
</gene>
<sequence length="104" mass="11398">MVISSPRAALSSRFTSTTAATAIATAMRSRPAPVRCSCDGSPALPKREPHPLSAGTITEQHPCEDAEHLERAHRRRWHPHRQDGHVHGAALLDEGDRVLCFEKS</sequence>
<name>A0AAQ3TLL3_PASNO</name>
<dbReference type="Proteomes" id="UP001341281">
    <property type="component" value="Chromosome 05"/>
</dbReference>
<keyword evidence="3" id="KW-1185">Reference proteome</keyword>